<dbReference type="EMBL" id="JAANOU010000001">
    <property type="protein sequence ID" value="NIH79089.1"/>
    <property type="molecule type" value="Genomic_DNA"/>
</dbReference>
<evidence type="ECO:0000313" key="1">
    <source>
        <dbReference type="EMBL" id="NIH79089.1"/>
    </source>
</evidence>
<dbReference type="Proteomes" id="UP000754495">
    <property type="component" value="Unassembled WGS sequence"/>
</dbReference>
<sequence>MGRDPLRGARFGRGGWIGVGFALYELYEKLTRRGDGFKHPWKWNLSRRMPGGGAPGPNVNEPCCGLRGNTPNRSPGRLSKNSRYLSNPGNSAVAAAAAAAAAAARKAARQHRVEQDARTWHARPVTTPTLAEGIQDLINTVLPSIDLGVLDATRVNGDDDPYQPGVAAGSGEPAALPGARGYLSDACAQRGSTSDNVIWSCVGSSATPHGFDGRDQFEAFAALLREGLGDAGFEGTFAAFQGSAVTGKSYRTGEPFDVGRTSDFDIALAGPEIFAAAQAAGIGLRGKGTRTGPLRAHDLAALGLTDLRADLSDLAGRDVNFMIYRSSEVALGRAPSIIVP</sequence>
<protein>
    <submittedName>
        <fullName evidence="1">Uncharacterized protein</fullName>
    </submittedName>
</protein>
<proteinExistence type="predicted"/>
<accession>A0ABX0SRG5</accession>
<gene>
    <name evidence="1" type="ORF">FHX46_001619</name>
</gene>
<reference evidence="1 2" key="1">
    <citation type="submission" date="2020-03" db="EMBL/GenBank/DDBJ databases">
        <title>Sequencing the genomes of 1000 actinobacteria strains.</title>
        <authorList>
            <person name="Klenk H.-P."/>
        </authorList>
    </citation>
    <scope>NUCLEOTIDE SEQUENCE [LARGE SCALE GENOMIC DNA]</scope>
    <source>
        <strain evidence="1 2">DSM 45668</strain>
    </source>
</reference>
<comment type="caution">
    <text evidence="1">The sequence shown here is derived from an EMBL/GenBank/DDBJ whole genome shotgun (WGS) entry which is preliminary data.</text>
</comment>
<organism evidence="1 2">
    <name type="scientific">Amycolatopsis viridis</name>
    <dbReference type="NCBI Taxonomy" id="185678"/>
    <lineage>
        <taxon>Bacteria</taxon>
        <taxon>Bacillati</taxon>
        <taxon>Actinomycetota</taxon>
        <taxon>Actinomycetes</taxon>
        <taxon>Pseudonocardiales</taxon>
        <taxon>Pseudonocardiaceae</taxon>
        <taxon>Amycolatopsis</taxon>
    </lineage>
</organism>
<keyword evidence="2" id="KW-1185">Reference proteome</keyword>
<name>A0ABX0SRG5_9PSEU</name>
<evidence type="ECO:0000313" key="2">
    <source>
        <dbReference type="Proteomes" id="UP000754495"/>
    </source>
</evidence>
<dbReference type="RefSeq" id="WP_167109606.1">
    <property type="nucleotide sequence ID" value="NZ_JAANOU010000001.1"/>
</dbReference>